<dbReference type="GO" id="GO:0043856">
    <property type="term" value="F:anti-sigma factor antagonist activity"/>
    <property type="evidence" value="ECO:0007669"/>
    <property type="project" value="InterPro"/>
</dbReference>
<dbReference type="SUPFAM" id="SSF52091">
    <property type="entry name" value="SpoIIaa-like"/>
    <property type="match status" value="1"/>
</dbReference>
<reference evidence="4" key="1">
    <citation type="submission" date="2020-10" db="EMBL/GenBank/DDBJ databases">
        <authorList>
            <person name="Gilroy R."/>
        </authorList>
    </citation>
    <scope>NUCLEOTIDE SEQUENCE</scope>
    <source>
        <strain evidence="4">CHK176-6737</strain>
    </source>
</reference>
<organism evidence="4 5">
    <name type="scientific">Candidatus Scybalenecus merdavium</name>
    <dbReference type="NCBI Taxonomy" id="2840939"/>
    <lineage>
        <taxon>Bacteria</taxon>
        <taxon>Bacillati</taxon>
        <taxon>Bacillota</taxon>
        <taxon>Clostridia</taxon>
        <taxon>Eubacteriales</taxon>
        <taxon>Oscillospiraceae</taxon>
        <taxon>Oscillospiraceae incertae sedis</taxon>
        <taxon>Candidatus Scybalenecus</taxon>
    </lineage>
</organism>
<dbReference type="InterPro" id="IPR036513">
    <property type="entry name" value="STAS_dom_sf"/>
</dbReference>
<dbReference type="PANTHER" id="PTHR33495:SF2">
    <property type="entry name" value="ANTI-SIGMA FACTOR ANTAGONIST TM_1081-RELATED"/>
    <property type="match status" value="1"/>
</dbReference>
<dbReference type="AlphaFoldDB" id="A0A9D1MVW2"/>
<dbReference type="PANTHER" id="PTHR33495">
    <property type="entry name" value="ANTI-SIGMA FACTOR ANTAGONIST TM_1081-RELATED-RELATED"/>
    <property type="match status" value="1"/>
</dbReference>
<dbReference type="InterPro" id="IPR002645">
    <property type="entry name" value="STAS_dom"/>
</dbReference>
<evidence type="ECO:0000313" key="5">
    <source>
        <dbReference type="Proteomes" id="UP000824125"/>
    </source>
</evidence>
<name>A0A9D1MVW2_9FIRM</name>
<evidence type="ECO:0000256" key="1">
    <source>
        <dbReference type="ARBA" id="ARBA00009013"/>
    </source>
</evidence>
<sequence length="107" mass="11730">MGVTIKSAGDTLVVYLSGEIDHHSAVPIRQKIDDVITVNKPKYLILDFKGVSFMDSSGIGLVMGRYRTLLSCHGQLEIRNVSHQTKKVMELAGLSSIATIKEKSNEV</sequence>
<comment type="caution">
    <text evidence="4">The sequence shown here is derived from an EMBL/GenBank/DDBJ whole genome shotgun (WGS) entry which is preliminary data.</text>
</comment>
<dbReference type="PROSITE" id="PS50801">
    <property type="entry name" value="STAS"/>
    <property type="match status" value="1"/>
</dbReference>
<dbReference type="EMBL" id="DVNM01000037">
    <property type="protein sequence ID" value="HIU69644.1"/>
    <property type="molecule type" value="Genomic_DNA"/>
</dbReference>
<comment type="similarity">
    <text evidence="1 2">Belongs to the anti-sigma-factor antagonist family.</text>
</comment>
<reference evidence="4" key="2">
    <citation type="journal article" date="2021" name="PeerJ">
        <title>Extensive microbial diversity within the chicken gut microbiome revealed by metagenomics and culture.</title>
        <authorList>
            <person name="Gilroy R."/>
            <person name="Ravi A."/>
            <person name="Getino M."/>
            <person name="Pursley I."/>
            <person name="Horton D.L."/>
            <person name="Alikhan N.F."/>
            <person name="Baker D."/>
            <person name="Gharbi K."/>
            <person name="Hall N."/>
            <person name="Watson M."/>
            <person name="Adriaenssens E.M."/>
            <person name="Foster-Nyarko E."/>
            <person name="Jarju S."/>
            <person name="Secka A."/>
            <person name="Antonio M."/>
            <person name="Oren A."/>
            <person name="Chaudhuri R.R."/>
            <person name="La Ragione R."/>
            <person name="Hildebrand F."/>
            <person name="Pallen M.J."/>
        </authorList>
    </citation>
    <scope>NUCLEOTIDE SEQUENCE</scope>
    <source>
        <strain evidence="4">CHK176-6737</strain>
    </source>
</reference>
<dbReference type="CDD" id="cd07043">
    <property type="entry name" value="STAS_anti-anti-sigma_factors"/>
    <property type="match status" value="1"/>
</dbReference>
<gene>
    <name evidence="4" type="ORF">IAD23_06785</name>
</gene>
<accession>A0A9D1MVW2</accession>
<evidence type="ECO:0000256" key="2">
    <source>
        <dbReference type="RuleBase" id="RU003749"/>
    </source>
</evidence>
<evidence type="ECO:0000313" key="4">
    <source>
        <dbReference type="EMBL" id="HIU69644.1"/>
    </source>
</evidence>
<evidence type="ECO:0000259" key="3">
    <source>
        <dbReference type="PROSITE" id="PS50801"/>
    </source>
</evidence>
<dbReference type="Proteomes" id="UP000824125">
    <property type="component" value="Unassembled WGS sequence"/>
</dbReference>
<dbReference type="Gene3D" id="3.30.750.24">
    <property type="entry name" value="STAS domain"/>
    <property type="match status" value="1"/>
</dbReference>
<protein>
    <recommendedName>
        <fullName evidence="2">Anti-sigma factor antagonist</fullName>
    </recommendedName>
</protein>
<dbReference type="Pfam" id="PF01740">
    <property type="entry name" value="STAS"/>
    <property type="match status" value="1"/>
</dbReference>
<dbReference type="InterPro" id="IPR003658">
    <property type="entry name" value="Anti-sigma_ant"/>
</dbReference>
<dbReference type="NCBIfam" id="TIGR00377">
    <property type="entry name" value="ant_ant_sig"/>
    <property type="match status" value="1"/>
</dbReference>
<proteinExistence type="inferred from homology"/>
<feature type="domain" description="STAS" evidence="3">
    <location>
        <begin position="1"/>
        <end position="107"/>
    </location>
</feature>